<sequence length="448" mass="49981">MEAYFMKYGSIYSKDNIENKYNYSSTGGRRSSQNNFKTSHDHHTHSTLNTDGLLRSSSGTGYHSSGSSIKNSGKPSTKKSSSQNKPDTKSQKRQTSGGRALTYHERKKKKKRGCFPFLLLIILLIAGAVFAFRFSLKGAFSKIEKYPLDKTSVTVNDTDANIKDYQNIALFGVDSQDNKIKDKGSRTDCIIIASINKSTKKVKLMSIYRDTYVSIDGEYDKINAAYSYGGPELALRTINRNLNLNITDFATVNFKALADAVDVLGGIPLTINSEKELQNLNDYIGNMNHINGGNSPKFEKTGTYTFDGNQAVAYSRIRYMEGGDHARANHQRLVLEGIMNTAKKQPLKLGKLISTVLPQCKTSLSNDALTKLTLSMARCKIEDSQAYPFKSEDERYNGIYYGFPITAQANVKKAHEYLFGTKDYKPTEELQKISAKIKVVTDYIGITE</sequence>
<protein>
    <submittedName>
        <fullName evidence="5">LytR family transcriptional regulator</fullName>
    </submittedName>
</protein>
<gene>
    <name evidence="5" type="ORF">DXD91_09140</name>
</gene>
<feature type="region of interest" description="Disordered" evidence="2">
    <location>
        <begin position="23"/>
        <end position="105"/>
    </location>
</feature>
<dbReference type="Pfam" id="PF03816">
    <property type="entry name" value="LytR_cpsA_psr"/>
    <property type="match status" value="1"/>
</dbReference>
<dbReference type="InterPro" id="IPR050922">
    <property type="entry name" value="LytR/CpsA/Psr_CW_biosynth"/>
</dbReference>
<evidence type="ECO:0000259" key="4">
    <source>
        <dbReference type="Pfam" id="PF03816"/>
    </source>
</evidence>
<evidence type="ECO:0000256" key="3">
    <source>
        <dbReference type="SAM" id="Phobius"/>
    </source>
</evidence>
<feature type="transmembrane region" description="Helical" evidence="3">
    <location>
        <begin position="114"/>
        <end position="136"/>
    </location>
</feature>
<dbReference type="PANTHER" id="PTHR33392">
    <property type="entry name" value="POLYISOPRENYL-TEICHOIC ACID--PEPTIDOGLYCAN TEICHOIC ACID TRANSFERASE TAGU"/>
    <property type="match status" value="1"/>
</dbReference>
<dbReference type="InterPro" id="IPR004474">
    <property type="entry name" value="LytR_CpsA_psr"/>
</dbReference>
<dbReference type="NCBIfam" id="TIGR00350">
    <property type="entry name" value="lytR_cpsA_psr"/>
    <property type="match status" value="1"/>
</dbReference>
<dbReference type="AlphaFoldDB" id="A0A374NL06"/>
<dbReference type="Proteomes" id="UP000262524">
    <property type="component" value="Unassembled WGS sequence"/>
</dbReference>
<keyword evidence="3" id="KW-0472">Membrane</keyword>
<comment type="caution">
    <text evidence="5">The sequence shown here is derived from an EMBL/GenBank/DDBJ whole genome shotgun (WGS) entry which is preliminary data.</text>
</comment>
<evidence type="ECO:0000313" key="5">
    <source>
        <dbReference type="EMBL" id="RGI86956.1"/>
    </source>
</evidence>
<organism evidence="5 6">
    <name type="scientific">Anaerobutyricum hallii</name>
    <dbReference type="NCBI Taxonomy" id="39488"/>
    <lineage>
        <taxon>Bacteria</taxon>
        <taxon>Bacillati</taxon>
        <taxon>Bacillota</taxon>
        <taxon>Clostridia</taxon>
        <taxon>Lachnospirales</taxon>
        <taxon>Lachnospiraceae</taxon>
        <taxon>Anaerobutyricum</taxon>
    </lineage>
</organism>
<comment type="similarity">
    <text evidence="1">Belongs to the LytR/CpsA/Psr (LCP) family.</text>
</comment>
<dbReference type="EMBL" id="QSOE01000055">
    <property type="protein sequence ID" value="RGI86956.1"/>
    <property type="molecule type" value="Genomic_DNA"/>
</dbReference>
<evidence type="ECO:0000256" key="2">
    <source>
        <dbReference type="SAM" id="MobiDB-lite"/>
    </source>
</evidence>
<feature type="compositionally biased region" description="Polar residues" evidence="2">
    <location>
        <begin position="69"/>
        <end position="85"/>
    </location>
</feature>
<dbReference type="Gene3D" id="3.40.630.190">
    <property type="entry name" value="LCP protein"/>
    <property type="match status" value="1"/>
</dbReference>
<name>A0A374NL06_9FIRM</name>
<proteinExistence type="inferred from homology"/>
<keyword evidence="3" id="KW-0812">Transmembrane</keyword>
<evidence type="ECO:0000313" key="6">
    <source>
        <dbReference type="Proteomes" id="UP000262524"/>
    </source>
</evidence>
<feature type="compositionally biased region" description="Polar residues" evidence="2">
    <location>
        <begin position="23"/>
        <end position="37"/>
    </location>
</feature>
<accession>A0A374NL06</accession>
<evidence type="ECO:0000256" key="1">
    <source>
        <dbReference type="ARBA" id="ARBA00006068"/>
    </source>
</evidence>
<feature type="domain" description="Cell envelope-related transcriptional attenuator" evidence="4">
    <location>
        <begin position="186"/>
        <end position="343"/>
    </location>
</feature>
<feature type="compositionally biased region" description="Low complexity" evidence="2">
    <location>
        <begin position="56"/>
        <end position="68"/>
    </location>
</feature>
<dbReference type="PANTHER" id="PTHR33392:SF6">
    <property type="entry name" value="POLYISOPRENYL-TEICHOIC ACID--PEPTIDOGLYCAN TEICHOIC ACID TRANSFERASE TAGU"/>
    <property type="match status" value="1"/>
</dbReference>
<keyword evidence="3" id="KW-1133">Transmembrane helix</keyword>
<reference evidence="5 6" key="1">
    <citation type="submission" date="2018-08" db="EMBL/GenBank/DDBJ databases">
        <title>A genome reference for cultivated species of the human gut microbiota.</title>
        <authorList>
            <person name="Zou Y."/>
            <person name="Xue W."/>
            <person name="Luo G."/>
        </authorList>
    </citation>
    <scope>NUCLEOTIDE SEQUENCE [LARGE SCALE GENOMIC DNA]</scope>
    <source>
        <strain evidence="5 6">TM10-1AC</strain>
    </source>
</reference>